<evidence type="ECO:0000313" key="1">
    <source>
        <dbReference type="EMBL" id="PIR03538.1"/>
    </source>
</evidence>
<proteinExistence type="predicted"/>
<reference evidence="1 2" key="1">
    <citation type="submission" date="2017-09" db="EMBL/GenBank/DDBJ databases">
        <title>Depth-based differentiation of microbial function through sediment-hosted aquifers and enrichment of novel symbionts in the deep terrestrial subsurface.</title>
        <authorList>
            <person name="Probst A.J."/>
            <person name="Ladd B."/>
            <person name="Jarett J.K."/>
            <person name="Geller-Mcgrath D.E."/>
            <person name="Sieber C.M."/>
            <person name="Emerson J.B."/>
            <person name="Anantharaman K."/>
            <person name="Thomas B.C."/>
            <person name="Malmstrom R."/>
            <person name="Stieglmeier M."/>
            <person name="Klingl A."/>
            <person name="Woyke T."/>
            <person name="Ryan C.M."/>
            <person name="Banfield J.F."/>
        </authorList>
    </citation>
    <scope>NUCLEOTIDE SEQUENCE [LARGE SCALE GENOMIC DNA]</scope>
    <source>
        <strain evidence="1">CG11_big_fil_rev_8_21_14_0_20_39_34</strain>
    </source>
</reference>
<sequence length="110" mass="12949">MQHWVLHIAAAIFLLTACGTRQQGHIFVPGPVEMFTCYGDGNQMRCAQWIEKDFDFRIMLARKFCEPGWRACKRVRTKRSNHPVHLKIFVEWPLRYMGEQEPTKTNVVIE</sequence>
<dbReference type="Proteomes" id="UP000229600">
    <property type="component" value="Unassembled WGS sequence"/>
</dbReference>
<dbReference type="EMBL" id="PCWN01000011">
    <property type="protein sequence ID" value="PIR03538.1"/>
    <property type="molecule type" value="Genomic_DNA"/>
</dbReference>
<accession>A0A2H0N3T4</accession>
<evidence type="ECO:0000313" key="2">
    <source>
        <dbReference type="Proteomes" id="UP000229600"/>
    </source>
</evidence>
<dbReference type="AlphaFoldDB" id="A0A2H0N3T4"/>
<gene>
    <name evidence="1" type="ORF">COV59_05090</name>
</gene>
<organism evidence="1 2">
    <name type="scientific">Candidatus Magasanikbacteria bacterium CG11_big_fil_rev_8_21_14_0_20_39_34</name>
    <dbReference type="NCBI Taxonomy" id="1974653"/>
    <lineage>
        <taxon>Bacteria</taxon>
        <taxon>Candidatus Magasanikiibacteriota</taxon>
    </lineage>
</organism>
<comment type="caution">
    <text evidence="1">The sequence shown here is derived from an EMBL/GenBank/DDBJ whole genome shotgun (WGS) entry which is preliminary data.</text>
</comment>
<protein>
    <submittedName>
        <fullName evidence="1">Uncharacterized protein</fullName>
    </submittedName>
</protein>
<name>A0A2H0N3T4_9BACT</name>